<dbReference type="EMBL" id="JBHTAX010000001">
    <property type="protein sequence ID" value="MFC7189572.1"/>
    <property type="molecule type" value="Genomic_DNA"/>
</dbReference>
<organism evidence="1 2">
    <name type="scientific">Halocatena marina</name>
    <dbReference type="NCBI Taxonomy" id="2934937"/>
    <lineage>
        <taxon>Archaea</taxon>
        <taxon>Methanobacteriati</taxon>
        <taxon>Methanobacteriota</taxon>
        <taxon>Stenosarchaea group</taxon>
        <taxon>Halobacteria</taxon>
        <taxon>Halobacteriales</taxon>
        <taxon>Natronomonadaceae</taxon>
        <taxon>Halocatena</taxon>
    </lineage>
</organism>
<proteinExistence type="predicted"/>
<reference evidence="1 2" key="1">
    <citation type="journal article" date="2019" name="Int. J. Syst. Evol. Microbiol.">
        <title>The Global Catalogue of Microorganisms (GCM) 10K type strain sequencing project: providing services to taxonomists for standard genome sequencing and annotation.</title>
        <authorList>
            <consortium name="The Broad Institute Genomics Platform"/>
            <consortium name="The Broad Institute Genome Sequencing Center for Infectious Disease"/>
            <person name="Wu L."/>
            <person name="Ma J."/>
        </authorList>
    </citation>
    <scope>NUCLEOTIDE SEQUENCE [LARGE SCALE GENOMIC DNA]</scope>
    <source>
        <strain evidence="1 2">RDMS1</strain>
    </source>
</reference>
<accession>A0ABD5YP37</accession>
<comment type="caution">
    <text evidence="1">The sequence shown here is derived from an EMBL/GenBank/DDBJ whole genome shotgun (WGS) entry which is preliminary data.</text>
</comment>
<keyword evidence="2" id="KW-1185">Reference proteome</keyword>
<sequence length="110" mass="12168">MNAYAATGLWDQYGGQVLQRRSRLQRSGYVAEKLLRGTQSPVWRPNTSLGAILGLLSTYGRNEITYGAPRISMSDAQSSFPNRFSEAIEHEATPDNDELAEKLADLGYLS</sequence>
<dbReference type="Proteomes" id="UP001596417">
    <property type="component" value="Unassembled WGS sequence"/>
</dbReference>
<gene>
    <name evidence="1" type="ORF">ACFQL7_06695</name>
</gene>
<name>A0ABD5YP37_9EURY</name>
<evidence type="ECO:0000313" key="2">
    <source>
        <dbReference type="Proteomes" id="UP001596417"/>
    </source>
</evidence>
<dbReference type="RefSeq" id="WP_390205038.1">
    <property type="nucleotide sequence ID" value="NZ_JBHTAX010000001.1"/>
</dbReference>
<protein>
    <submittedName>
        <fullName evidence="1">Uncharacterized protein</fullName>
    </submittedName>
</protein>
<evidence type="ECO:0000313" key="1">
    <source>
        <dbReference type="EMBL" id="MFC7189572.1"/>
    </source>
</evidence>
<dbReference type="AlphaFoldDB" id="A0ABD5YP37"/>